<dbReference type="EMBL" id="RWGY01000002">
    <property type="protein sequence ID" value="TVU50346.1"/>
    <property type="molecule type" value="Genomic_DNA"/>
</dbReference>
<organism evidence="1 2">
    <name type="scientific">Eragrostis curvula</name>
    <name type="common">weeping love grass</name>
    <dbReference type="NCBI Taxonomy" id="38414"/>
    <lineage>
        <taxon>Eukaryota</taxon>
        <taxon>Viridiplantae</taxon>
        <taxon>Streptophyta</taxon>
        <taxon>Embryophyta</taxon>
        <taxon>Tracheophyta</taxon>
        <taxon>Spermatophyta</taxon>
        <taxon>Magnoliopsida</taxon>
        <taxon>Liliopsida</taxon>
        <taxon>Poales</taxon>
        <taxon>Poaceae</taxon>
        <taxon>PACMAD clade</taxon>
        <taxon>Chloridoideae</taxon>
        <taxon>Eragrostideae</taxon>
        <taxon>Eragrostidinae</taxon>
        <taxon>Eragrostis</taxon>
    </lineage>
</organism>
<feature type="non-terminal residue" evidence="1">
    <location>
        <position position="1"/>
    </location>
</feature>
<keyword evidence="2" id="KW-1185">Reference proteome</keyword>
<reference evidence="1 2" key="1">
    <citation type="journal article" date="2019" name="Sci. Rep.">
        <title>A high-quality genome of Eragrostis curvula grass provides insights into Poaceae evolution and supports new strategies to enhance forage quality.</title>
        <authorList>
            <person name="Carballo J."/>
            <person name="Santos B.A.C.M."/>
            <person name="Zappacosta D."/>
            <person name="Garbus I."/>
            <person name="Selva J.P."/>
            <person name="Gallo C.A."/>
            <person name="Diaz A."/>
            <person name="Albertini E."/>
            <person name="Caccamo M."/>
            <person name="Echenique V."/>
        </authorList>
    </citation>
    <scope>NUCLEOTIDE SEQUENCE [LARGE SCALE GENOMIC DNA]</scope>
    <source>
        <strain evidence="2">cv. Victoria</strain>
        <tissue evidence="1">Leaf</tissue>
    </source>
</reference>
<comment type="caution">
    <text evidence="1">The sequence shown here is derived from an EMBL/GenBank/DDBJ whole genome shotgun (WGS) entry which is preliminary data.</text>
</comment>
<evidence type="ECO:0000313" key="2">
    <source>
        <dbReference type="Proteomes" id="UP000324897"/>
    </source>
</evidence>
<dbReference type="Gramene" id="TVU50346">
    <property type="protein sequence ID" value="TVU50346"/>
    <property type="gene ID" value="EJB05_01715"/>
</dbReference>
<evidence type="ECO:0000313" key="1">
    <source>
        <dbReference type="EMBL" id="TVU50346.1"/>
    </source>
</evidence>
<sequence>QRQLTVSQFDSSACCTPLLPDAAARRQGGRTCGGDHKSMSAGEDAYTTALCRREWDTCRRWSFPIFLLPWTMNMKGSKCRKGQGTCYDTYKQLHPHPHDHIQGLGSQTFVFNDVCKSSSATSAYGKGKNVSAYWKISTLIWDQ</sequence>
<dbReference type="AlphaFoldDB" id="A0A5J9WQX0"/>
<name>A0A5J9WQX0_9POAL</name>
<accession>A0A5J9WQX0</accession>
<protein>
    <submittedName>
        <fullName evidence="1">Uncharacterized protein</fullName>
    </submittedName>
</protein>
<proteinExistence type="predicted"/>
<dbReference type="Proteomes" id="UP000324897">
    <property type="component" value="Chromosome 6"/>
</dbReference>
<gene>
    <name evidence="1" type="ORF">EJB05_01715</name>
</gene>